<dbReference type="EMBL" id="CP108222">
    <property type="protein sequence ID" value="WTT16514.1"/>
    <property type="molecule type" value="Genomic_DNA"/>
</dbReference>
<gene>
    <name evidence="2" type="ORF">OHA22_13760</name>
</gene>
<organism evidence="2">
    <name type="scientific">Streptomyces sp. NBC_00093</name>
    <dbReference type="NCBI Taxonomy" id="2975649"/>
    <lineage>
        <taxon>Bacteria</taxon>
        <taxon>Bacillati</taxon>
        <taxon>Actinomycetota</taxon>
        <taxon>Actinomycetes</taxon>
        <taxon>Kitasatosporales</taxon>
        <taxon>Streptomycetaceae</taxon>
        <taxon>Streptomyces</taxon>
    </lineage>
</organism>
<feature type="domain" description="DNA primase/polymerase bifunctional N-terminal" evidence="1">
    <location>
        <begin position="9"/>
        <end position="138"/>
    </location>
</feature>
<name>A0AAU1ZWJ9_9ACTN</name>
<protein>
    <submittedName>
        <fullName evidence="2">Bifunctional DNA primase/polymerase</fullName>
    </submittedName>
</protein>
<accession>A0AAU1ZWJ9</accession>
<reference evidence="2" key="1">
    <citation type="submission" date="2022-10" db="EMBL/GenBank/DDBJ databases">
        <title>The complete genomes of actinobacterial strains from the NBC collection.</title>
        <authorList>
            <person name="Joergensen T.S."/>
            <person name="Alvarez Arevalo M."/>
            <person name="Sterndorff E.B."/>
            <person name="Faurdal D."/>
            <person name="Vuksanovic O."/>
            <person name="Mourched A.-S."/>
            <person name="Charusanti P."/>
            <person name="Shaw S."/>
            <person name="Blin K."/>
            <person name="Weber T."/>
        </authorList>
    </citation>
    <scope>NUCLEOTIDE SEQUENCE</scope>
    <source>
        <strain evidence="2">NBC_00093</strain>
    </source>
</reference>
<dbReference type="Pfam" id="PF09250">
    <property type="entry name" value="Prim-Pol"/>
    <property type="match status" value="1"/>
</dbReference>
<evidence type="ECO:0000259" key="1">
    <source>
        <dbReference type="Pfam" id="PF09250"/>
    </source>
</evidence>
<evidence type="ECO:0000313" key="2">
    <source>
        <dbReference type="EMBL" id="WTT16514.1"/>
    </source>
</evidence>
<dbReference type="AlphaFoldDB" id="A0AAU1ZWJ9"/>
<dbReference type="InterPro" id="IPR015330">
    <property type="entry name" value="DNA_primase/pol_bifunc_N"/>
</dbReference>
<proteinExistence type="predicted"/>
<sequence>MQRMTRRGVEWLSAAADDPEMCRAHWADDPRAPCLLPTGRLFDVVTIDYRTGLETFDQLVRRDMPLGPVMVDHAARRVGFFLNSQLRDCFIRFLDRASDNPPPYKYLSQGAFVVVPGPMPMTGDRCQWLRAPVRRPEANPLRPVALAFMLVAAADLLERVDHYGEQYPNPAAAAADVLEGATANER</sequence>